<evidence type="ECO:0000256" key="4">
    <source>
        <dbReference type="ARBA" id="ARBA00022475"/>
    </source>
</evidence>
<evidence type="ECO:0000313" key="18">
    <source>
        <dbReference type="EMBL" id="KAK3090847.1"/>
    </source>
</evidence>
<evidence type="ECO:0000256" key="2">
    <source>
        <dbReference type="ARBA" id="ARBA00004651"/>
    </source>
</evidence>
<dbReference type="InterPro" id="IPR000601">
    <property type="entry name" value="PKD_dom"/>
</dbReference>
<evidence type="ECO:0000256" key="13">
    <source>
        <dbReference type="PROSITE-ProRule" id="PRU00152"/>
    </source>
</evidence>
<feature type="disulfide bond" evidence="12">
    <location>
        <begin position="2384"/>
        <end position="2397"/>
    </location>
</feature>
<sequence length="2787" mass="315891">MSTIQLRYHEDDQLIVSGTGDIQGSHTDLGVYPHWCLGDVTLCKQGIGVSFLFKPASRLDNSTSVVVLTSGGHTHFSNGPYFLQNYGNQYEFGVSKGAVLWRVRFSLISGSWVLIQATWNTSQGLTVVVDHEEITDKTPEQRAYQGGMYDSFTDVVIGLDDLGNPITDEDLFSLRDITFYDRPVIELNQDPSGYDGLLGCISSPDAFSTSSSISLADDLPQTCRIHCKTVNQQYAVLSHNMLCSCSHTMDESSVSDDGLCDSSFRVYRTSLVSDEGSFRLSIVVIRLQTRPYVKANETVKLSIDTDIISQMEYTLAFGDGATTITSERNLFYSWDQAGTYTISVTVTLGQFRVSNQTVFTVEDVDESVKPELVVISSHHMKTQMSGQVHFTVFDEEDTTCDIDINDGSPQRQFNSLRSYIEQKQFDHDYPTFGRYALKSTCQNRIGSTQNETYFLSKKFEIPFEYHNLEETLPIDVAGGKSFIEQLKIKRVSHSGYSEQVVQHTESGIIINSSTIHPFENLFIVEANDEVLLRRRIHAQGLFQKASVVPSVRNQARQLISNLSVQVPSGNNLFVNVSFGRDSPRLLYVYEANQTQSIDFEVDFPDLGYYPIQVMTSNDLMTNSANDLISVEVPIISISLVTHNITDKTQPVILYIDLNMGEEGPDKVSFIIDRDDGHSDFIDYRSFSHNFTTFQNSYIYSDWGIYTIRVTAKNTVSRVTAYILVQVGQNLTHVDLQTSSMSRFTTDDYAEFNITIDTGTDVTYSVEFGDGDRFIFTDIELALGTVHANSSLDNDIANHSEITTLSGNELHDDHTIEPQFESLTSTIASIVMNALTSTDSNVKSTTQTFQNREKRSIDYRPGSFATRLSEDVIKIRHLYKRPGAYRVSVNVHNAFTSRYATLCSSFLVDDTDASSCVEPDVQLLNRDTSFNDPYVNIRSREINITVNANSNCGVGNDYLHSWKAVKYFGTRERPIDEICEDESESNVFVLPALLLWYGKYRIDVTVAASGYRVRSTKKSFFLEIVPSYPYAIISGEEEVSFLVYGSVSFNLRYSRDPDLIQNEKEGIRYDLFCSQRDEFSSIVSDNLQTVIQKSRQLFNGSIAQDKQVTPLKLYEFGECFQNNGNFSSDIILGNGILSFPAESLTDSVADFTFKLFVTKNGRSNSTVQHIKIKLTNSSSADDMLNALDNIQDAAGMLRAISAIKGDILGGGTSSGNAIQKGINTMSEKFGGESMSNVADCSQNALKGISNSLPKEDTETAESARRRNKRTIIENPLPGVGVEPEMDLYDRILEEEDLYHNKFIDEFYEYVFVFPKAFRDAVRKYNTLMWLPMDVLKWPKEDVFRKYSVEWEPFDIDEYINYYCKIEKARLDQERLNADRNVAEASGGAIGSMGNLMLGKMEKARRRRKRRALIGNGTEAEAAADEDVEDVDQALQLKADNLELQLENIDPDSTETEKTMGSDKGGIKLPMSSLPKSSDGCGVGTSLTVNNDNPYTYVEQPPKASVVSLDFVDPCNPGGGNLPSANSSEPMEISITGKGNLLLFLIVRTLHSLLSDPNGMAPPAEFVLCVRRGDTITDATNWNYHSVTLDANDTTIHFLLFPERPEDRLMVYMKYEGYPNATYYDYKTTIPHEIEDFPPPLPNDPNIFENMRHAFFPPQELTALNGTYKIGVGLSKTEVDFDSSTTCLNYTTQTLITSCKILNPETEKFENRGCLTGNDLDITQVANTTTKWRTQCICYPEPPEPETTTTTMAPTTEEQPFIRNSKKSRVASKTSFGGDFVAPPNTIDFANVWAKFKNLSENAAVFSTVIVLIGLYVILLIWSRHEDKKDLLKWGATPLEDNLPSDNYHYQITVNTGSKKKAGTKSKVSFILSGEHCDTGVRRMYDGHKQEFGKGSILNFILSVENALGPLTFMRIWHDNSGKGKLKSWFLEQVMVADLQTGERFIFLCGRWLAVEEDDGMVDRILPVAGLEDLAAFKQLFNSNLRKKITSDHLWFSVFSRPTKSNFTRAQRISCCMSLLFMTMITNAMWFKGENDDKTDNSQTLKFGPVSFSMQQLFISFASTMLVFPVNFILMTFFRKCRPKKNTIMQTNQHMPKRGKWKTINGSQIFGRSAKRGLWKRFKDSVSDIINFRQRQKYANEIDPQEDDTPVPVISGVPVDEKSMKKKKKKKSSLPHWCVYIAWGLSWLSIITAGFFTILYSMQWGKEKANEWLMTFLMSFFQSVIVVQPIKVICIVAFIACILKKPEIDEEDTNEDLNNVIAAHDEEFLNKDSRTIDDIAERRKKANSEFQPPDPEELETARKQRLLEIEMEMVIREIIVYLFFIQTADQYWKWLETKFLPNLYATNYANGTEIRRWWEKRCISDMESRRIGIPRLRQLRIKPDTCVVNKRLQTLIFHCRDEYGWSDDDTKPYLPGWVKPPPENLTAMVEDEDPSPWVYQNSLKLRNAPYMATITSYKGGGYAVMFERDYLRNKKMLEGLKNQIWLDEHARGVFLEFTVYNPNINLFGSVIMVTEFMSSGGAVARQEVKVFRLLSYVGGLGILVLIFEVIYALFTLYFFIRCVRKVKKEKCKYFKSFWDILEFVLLVFAVAVIAMYVFKQLLTSVALKALQDIEKADYVNFQSLALYDEMFGWMCAIVVFLATIQFLKLLQFNKKMAMLGDTVKLASKDLKVFTISFLLYFFTFTMTGYLLFSTTMLDYSNFVGSSEAMFAFSLGSFDFTAMKDAQPVLGPIFFFLFIGVIYIGMMSIFLTIIADAFTTVKEELASSRNEYEIVDYMIRRLKGIIGFAK</sequence>
<feature type="compositionally biased region" description="Basic and acidic residues" evidence="14">
    <location>
        <begin position="1252"/>
        <end position="1263"/>
    </location>
</feature>
<evidence type="ECO:0000256" key="11">
    <source>
        <dbReference type="ARBA" id="ARBA00023273"/>
    </source>
</evidence>
<comment type="subcellular location">
    <subcellularLocation>
        <location evidence="2">Cell membrane</location>
        <topology evidence="2">Multi-pass membrane protein</topology>
    </subcellularLocation>
    <subcellularLocation>
        <location evidence="1">Cell projection</location>
        <location evidence="1">Cilium</location>
    </subcellularLocation>
</comment>
<dbReference type="InterPro" id="IPR035986">
    <property type="entry name" value="PKD_dom_sf"/>
</dbReference>
<evidence type="ECO:0000256" key="9">
    <source>
        <dbReference type="ARBA" id="ARBA00023136"/>
    </source>
</evidence>
<dbReference type="GO" id="GO:0005262">
    <property type="term" value="F:calcium channel activity"/>
    <property type="evidence" value="ECO:0007669"/>
    <property type="project" value="TreeGrafter"/>
</dbReference>
<feature type="region of interest" description="Disordered" evidence="14">
    <location>
        <begin position="1447"/>
        <end position="1477"/>
    </location>
</feature>
<dbReference type="Pfam" id="PF08016">
    <property type="entry name" value="PKD_channel"/>
    <property type="match status" value="1"/>
</dbReference>
<accession>A0AA88XV16</accession>
<dbReference type="PANTHER" id="PTHR10877:SF194">
    <property type="entry name" value="LOCATION OF VULVA DEFECTIVE 1"/>
    <property type="match status" value="1"/>
</dbReference>
<evidence type="ECO:0000256" key="5">
    <source>
        <dbReference type="ARBA" id="ARBA00022692"/>
    </source>
</evidence>
<comment type="caution">
    <text evidence="18">The sequence shown here is derived from an EMBL/GenBank/DDBJ whole genome shotgun (WGS) entry which is preliminary data.</text>
</comment>
<dbReference type="InterPro" id="IPR002859">
    <property type="entry name" value="PKD/REJ-like"/>
</dbReference>
<dbReference type="InterPro" id="IPR046791">
    <property type="entry name" value="Polycystin_dom"/>
</dbReference>
<proteinExistence type="inferred from homology"/>
<dbReference type="InterPro" id="IPR013320">
    <property type="entry name" value="ConA-like_dom_sf"/>
</dbReference>
<feature type="transmembrane region" description="Helical" evidence="15">
    <location>
        <begin position="2011"/>
        <end position="2029"/>
    </location>
</feature>
<comment type="caution">
    <text evidence="13">Lacks conserved residue(s) required for the propagation of feature annotation.</text>
</comment>
<evidence type="ECO:0000256" key="1">
    <source>
        <dbReference type="ARBA" id="ARBA00004138"/>
    </source>
</evidence>
<dbReference type="Gene3D" id="2.60.40.10">
    <property type="entry name" value="Immunoglobulins"/>
    <property type="match status" value="1"/>
</dbReference>
<dbReference type="GO" id="GO:0005886">
    <property type="term" value="C:plasma membrane"/>
    <property type="evidence" value="ECO:0007669"/>
    <property type="project" value="UniProtKB-SubCell"/>
</dbReference>
<dbReference type="GO" id="GO:0050982">
    <property type="term" value="P:detection of mechanical stimulus"/>
    <property type="evidence" value="ECO:0007669"/>
    <property type="project" value="TreeGrafter"/>
</dbReference>
<dbReference type="PANTHER" id="PTHR10877">
    <property type="entry name" value="POLYCYSTIN FAMILY MEMBER"/>
    <property type="match status" value="1"/>
</dbReference>
<dbReference type="GO" id="GO:0005509">
    <property type="term" value="F:calcium ion binding"/>
    <property type="evidence" value="ECO:0007669"/>
    <property type="project" value="InterPro"/>
</dbReference>
<keyword evidence="8" id="KW-0969">Cilium</keyword>
<feature type="domain" description="PKD" evidence="16">
    <location>
        <begin position="313"/>
        <end position="347"/>
    </location>
</feature>
<keyword evidence="7 15" id="KW-1133">Transmembrane helix</keyword>
<dbReference type="EMBL" id="VSWD01000010">
    <property type="protein sequence ID" value="KAK3090847.1"/>
    <property type="molecule type" value="Genomic_DNA"/>
</dbReference>
<feature type="transmembrane region" description="Helical" evidence="15">
    <location>
        <begin position="1801"/>
        <end position="1821"/>
    </location>
</feature>
<keyword evidence="6" id="KW-0732">Signal</keyword>
<dbReference type="Gene3D" id="2.60.60.20">
    <property type="entry name" value="PLAT/LH2 domain"/>
    <property type="match status" value="1"/>
</dbReference>
<keyword evidence="11" id="KW-0966">Cell projection</keyword>
<evidence type="ECO:0000259" key="16">
    <source>
        <dbReference type="PROSITE" id="PS50093"/>
    </source>
</evidence>
<dbReference type="InterPro" id="IPR013122">
    <property type="entry name" value="PKD1_2_channel"/>
</dbReference>
<dbReference type="PRINTS" id="PR01433">
    <property type="entry name" value="POLYCYSTIN2"/>
</dbReference>
<protein>
    <submittedName>
        <fullName evidence="18">Uncharacterized protein</fullName>
    </submittedName>
</protein>
<keyword evidence="5 15" id="KW-0812">Transmembrane</keyword>
<evidence type="ECO:0000256" key="12">
    <source>
        <dbReference type="PIRSR" id="PIRSR603915-2"/>
    </source>
</evidence>
<evidence type="ECO:0000256" key="3">
    <source>
        <dbReference type="ARBA" id="ARBA00007200"/>
    </source>
</evidence>
<comment type="similarity">
    <text evidence="3">Belongs to the polycystin family.</text>
</comment>
<keyword evidence="19" id="KW-1185">Reference proteome</keyword>
<name>A0AA88XV16_PINIB</name>
<keyword evidence="9 15" id="KW-0472">Membrane</keyword>
<feature type="transmembrane region" description="Helical" evidence="15">
    <location>
        <begin position="2534"/>
        <end position="2558"/>
    </location>
</feature>
<evidence type="ECO:0000256" key="8">
    <source>
        <dbReference type="ARBA" id="ARBA00023069"/>
    </source>
</evidence>
<dbReference type="GO" id="GO:0005929">
    <property type="term" value="C:cilium"/>
    <property type="evidence" value="ECO:0007669"/>
    <property type="project" value="UniProtKB-SubCell"/>
</dbReference>
<dbReference type="Pfam" id="PF00801">
    <property type="entry name" value="PKD"/>
    <property type="match status" value="1"/>
</dbReference>
<dbReference type="Pfam" id="PF20519">
    <property type="entry name" value="Polycystin_dom"/>
    <property type="match status" value="1"/>
</dbReference>
<dbReference type="InterPro" id="IPR013783">
    <property type="entry name" value="Ig-like_fold"/>
</dbReference>
<dbReference type="Pfam" id="PF01477">
    <property type="entry name" value="PLAT"/>
    <property type="match status" value="1"/>
</dbReference>
<feature type="region of interest" description="Disordered" evidence="14">
    <location>
        <begin position="1247"/>
        <end position="1268"/>
    </location>
</feature>
<dbReference type="InterPro" id="IPR051223">
    <property type="entry name" value="Polycystin"/>
</dbReference>
<reference evidence="18" key="1">
    <citation type="submission" date="2019-08" db="EMBL/GenBank/DDBJ databases">
        <title>The improved chromosome-level genome for the pearl oyster Pinctada fucata martensii using PacBio sequencing and Hi-C.</title>
        <authorList>
            <person name="Zheng Z."/>
        </authorList>
    </citation>
    <scope>NUCLEOTIDE SEQUENCE</scope>
    <source>
        <strain evidence="18">ZZ-2019</strain>
        <tissue evidence="18">Adductor muscle</tissue>
    </source>
</reference>
<dbReference type="Proteomes" id="UP001186944">
    <property type="component" value="Unassembled WGS sequence"/>
</dbReference>
<dbReference type="InterPro" id="IPR001024">
    <property type="entry name" value="PLAT/LH2_dom"/>
</dbReference>
<gene>
    <name evidence="18" type="ORF">FSP39_015186</name>
</gene>
<feature type="transmembrane region" description="Helical" evidence="15">
    <location>
        <begin position="2628"/>
        <end position="2648"/>
    </location>
</feature>
<dbReference type="InterPro" id="IPR003915">
    <property type="entry name" value="PKD_2"/>
</dbReference>
<evidence type="ECO:0000313" key="19">
    <source>
        <dbReference type="Proteomes" id="UP001186944"/>
    </source>
</evidence>
<feature type="transmembrane region" description="Helical" evidence="15">
    <location>
        <begin position="2172"/>
        <end position="2198"/>
    </location>
</feature>
<feature type="domain" description="PLAT" evidence="17">
    <location>
        <begin position="1846"/>
        <end position="1965"/>
    </location>
</feature>
<dbReference type="Pfam" id="PF02010">
    <property type="entry name" value="REJ"/>
    <property type="match status" value="1"/>
</dbReference>
<organism evidence="18 19">
    <name type="scientific">Pinctada imbricata</name>
    <name type="common">Atlantic pearl-oyster</name>
    <name type="synonym">Pinctada martensii</name>
    <dbReference type="NCBI Taxonomy" id="66713"/>
    <lineage>
        <taxon>Eukaryota</taxon>
        <taxon>Metazoa</taxon>
        <taxon>Spiralia</taxon>
        <taxon>Lophotrochozoa</taxon>
        <taxon>Mollusca</taxon>
        <taxon>Bivalvia</taxon>
        <taxon>Autobranchia</taxon>
        <taxon>Pteriomorphia</taxon>
        <taxon>Pterioida</taxon>
        <taxon>Pterioidea</taxon>
        <taxon>Pteriidae</taxon>
        <taxon>Pinctada</taxon>
    </lineage>
</organism>
<feature type="transmembrane region" description="Helical" evidence="15">
    <location>
        <begin position="2218"/>
        <end position="2241"/>
    </location>
</feature>
<dbReference type="SUPFAM" id="SSF49299">
    <property type="entry name" value="PKD domain"/>
    <property type="match status" value="1"/>
</dbReference>
<feature type="transmembrane region" description="Helical" evidence="15">
    <location>
        <begin position="2578"/>
        <end position="2596"/>
    </location>
</feature>
<keyword evidence="10" id="KW-0325">Glycoprotein</keyword>
<feature type="transmembrane region" description="Helical" evidence="15">
    <location>
        <begin position="2730"/>
        <end position="2756"/>
    </location>
</feature>
<dbReference type="CDD" id="cd00146">
    <property type="entry name" value="PKD"/>
    <property type="match status" value="1"/>
</dbReference>
<feature type="transmembrane region" description="Helical" evidence="15">
    <location>
        <begin position="2668"/>
        <end position="2690"/>
    </location>
</feature>
<evidence type="ECO:0000259" key="17">
    <source>
        <dbReference type="PROSITE" id="PS50095"/>
    </source>
</evidence>
<dbReference type="SUPFAM" id="SSF49723">
    <property type="entry name" value="Lipase/lipooxygenase domain (PLAT/LH2 domain)"/>
    <property type="match status" value="1"/>
</dbReference>
<feature type="transmembrane region" description="Helical" evidence="15">
    <location>
        <begin position="2502"/>
        <end position="2522"/>
    </location>
</feature>
<evidence type="ECO:0000256" key="15">
    <source>
        <dbReference type="SAM" id="Phobius"/>
    </source>
</evidence>
<dbReference type="FunFam" id="1.10.287.70:FF:000086">
    <property type="entry name" value="Polycystic kidney disease 2"/>
    <property type="match status" value="1"/>
</dbReference>
<dbReference type="SMART" id="SM00308">
    <property type="entry name" value="LH2"/>
    <property type="match status" value="1"/>
</dbReference>
<dbReference type="PROSITE" id="PS50095">
    <property type="entry name" value="PLAT"/>
    <property type="match status" value="1"/>
</dbReference>
<evidence type="ECO:0000256" key="6">
    <source>
        <dbReference type="ARBA" id="ARBA00022729"/>
    </source>
</evidence>
<keyword evidence="4" id="KW-1003">Cell membrane</keyword>
<feature type="transmembrane region" description="Helical" evidence="15">
    <location>
        <begin position="2055"/>
        <end position="2076"/>
    </location>
</feature>
<dbReference type="FunFam" id="2.60.60.20:FF:000022">
    <property type="entry name" value="Uncharacterized protein"/>
    <property type="match status" value="1"/>
</dbReference>
<evidence type="ECO:0000256" key="14">
    <source>
        <dbReference type="SAM" id="MobiDB-lite"/>
    </source>
</evidence>
<dbReference type="PROSITE" id="PS50093">
    <property type="entry name" value="PKD"/>
    <property type="match status" value="1"/>
</dbReference>
<dbReference type="SUPFAM" id="SSF49899">
    <property type="entry name" value="Concanavalin A-like lectins/glucanases"/>
    <property type="match status" value="1"/>
</dbReference>
<evidence type="ECO:0000256" key="7">
    <source>
        <dbReference type="ARBA" id="ARBA00022989"/>
    </source>
</evidence>
<evidence type="ECO:0000256" key="10">
    <source>
        <dbReference type="ARBA" id="ARBA00023180"/>
    </source>
</evidence>
<dbReference type="InterPro" id="IPR036392">
    <property type="entry name" value="PLAT/LH2_dom_sf"/>
</dbReference>